<dbReference type="PANTHER" id="PTHR36506">
    <property type="entry name" value="PREFLAGELLIN PEPTIDASE"/>
    <property type="match status" value="1"/>
</dbReference>
<feature type="transmembrane region" description="Helical" evidence="6">
    <location>
        <begin position="108"/>
        <end position="129"/>
    </location>
</feature>
<keyword evidence="3 6" id="KW-0812">Transmembrane</keyword>
<comment type="caution">
    <text evidence="8">The sequence shown here is derived from an EMBL/GenBank/DDBJ whole genome shotgun (WGS) entry which is preliminary data.</text>
</comment>
<dbReference type="InterPro" id="IPR000045">
    <property type="entry name" value="Prepilin_IV_endopep_pep"/>
</dbReference>
<comment type="subcellular location">
    <subcellularLocation>
        <location evidence="1">Cell membrane</location>
        <topology evidence="1">Multi-pass membrane protein</topology>
    </subcellularLocation>
</comment>
<evidence type="ECO:0000313" key="8">
    <source>
        <dbReference type="EMBL" id="MFC4349039.1"/>
    </source>
</evidence>
<name>A0ABV8UEW5_9PROT</name>
<dbReference type="RefSeq" id="WP_068143811.1">
    <property type="nucleotide sequence ID" value="NZ_JBHSCR010000014.1"/>
</dbReference>
<evidence type="ECO:0000256" key="3">
    <source>
        <dbReference type="ARBA" id="ARBA00022692"/>
    </source>
</evidence>
<accession>A0ABV8UEW5</accession>
<sequence>MQATTAIYTGIFVAVAVVLILAAIEDLKTRRIANRLSLILVGLFGVTVAADLLSGTNVMAALVWPIVVGGSVFLVGLALFATGAMGGGDVKLMSAVALFAGPDLGLSFVLYVAVIGGIVALALLAWSRWSKDKSEHSVKVPYGVAISAGGLWICFHQISALST</sequence>
<feature type="transmembrane region" description="Helical" evidence="6">
    <location>
        <begin position="6"/>
        <end position="24"/>
    </location>
</feature>
<evidence type="ECO:0000256" key="2">
    <source>
        <dbReference type="ARBA" id="ARBA00022475"/>
    </source>
</evidence>
<evidence type="ECO:0000256" key="6">
    <source>
        <dbReference type="SAM" id="Phobius"/>
    </source>
</evidence>
<dbReference type="Pfam" id="PF01478">
    <property type="entry name" value="Peptidase_A24"/>
    <property type="match status" value="1"/>
</dbReference>
<evidence type="ECO:0000313" key="9">
    <source>
        <dbReference type="Proteomes" id="UP001595776"/>
    </source>
</evidence>
<feature type="transmembrane region" description="Helical" evidence="6">
    <location>
        <begin position="141"/>
        <end position="161"/>
    </location>
</feature>
<keyword evidence="9" id="KW-1185">Reference proteome</keyword>
<protein>
    <submittedName>
        <fullName evidence="8">Prepilin peptidase</fullName>
    </submittedName>
</protein>
<feature type="transmembrane region" description="Helical" evidence="6">
    <location>
        <begin position="36"/>
        <end position="56"/>
    </location>
</feature>
<organism evidence="8 9">
    <name type="scientific">Kordiimonas lipolytica</name>
    <dbReference type="NCBI Taxonomy" id="1662421"/>
    <lineage>
        <taxon>Bacteria</taxon>
        <taxon>Pseudomonadati</taxon>
        <taxon>Pseudomonadota</taxon>
        <taxon>Alphaproteobacteria</taxon>
        <taxon>Kordiimonadales</taxon>
        <taxon>Kordiimonadaceae</taxon>
        <taxon>Kordiimonas</taxon>
    </lineage>
</organism>
<feature type="transmembrane region" description="Helical" evidence="6">
    <location>
        <begin position="62"/>
        <end position="87"/>
    </location>
</feature>
<proteinExistence type="predicted"/>
<evidence type="ECO:0000256" key="5">
    <source>
        <dbReference type="ARBA" id="ARBA00023136"/>
    </source>
</evidence>
<dbReference type="InterPro" id="IPR052218">
    <property type="entry name" value="Preflagellin_Peptidase"/>
</dbReference>
<dbReference type="Gene3D" id="1.20.120.1220">
    <property type="match status" value="1"/>
</dbReference>
<gene>
    <name evidence="8" type="ORF">ACFO5Q_14385</name>
</gene>
<evidence type="ECO:0000259" key="7">
    <source>
        <dbReference type="Pfam" id="PF01478"/>
    </source>
</evidence>
<dbReference type="PANTHER" id="PTHR36506:SF1">
    <property type="entry name" value="PREFLAGELLIN PEPTIDASE"/>
    <property type="match status" value="1"/>
</dbReference>
<evidence type="ECO:0000256" key="4">
    <source>
        <dbReference type="ARBA" id="ARBA00022989"/>
    </source>
</evidence>
<dbReference type="Proteomes" id="UP001595776">
    <property type="component" value="Unassembled WGS sequence"/>
</dbReference>
<feature type="domain" description="Prepilin type IV endopeptidase peptidase" evidence="7">
    <location>
        <begin position="15"/>
        <end position="121"/>
    </location>
</feature>
<keyword evidence="2" id="KW-1003">Cell membrane</keyword>
<reference evidence="9" key="1">
    <citation type="journal article" date="2019" name="Int. J. Syst. Evol. Microbiol.">
        <title>The Global Catalogue of Microorganisms (GCM) 10K type strain sequencing project: providing services to taxonomists for standard genome sequencing and annotation.</title>
        <authorList>
            <consortium name="The Broad Institute Genomics Platform"/>
            <consortium name="The Broad Institute Genome Sequencing Center for Infectious Disease"/>
            <person name="Wu L."/>
            <person name="Ma J."/>
        </authorList>
    </citation>
    <scope>NUCLEOTIDE SEQUENCE [LARGE SCALE GENOMIC DNA]</scope>
    <source>
        <strain evidence="9">CGMCC 1.15304</strain>
    </source>
</reference>
<keyword evidence="4 6" id="KW-1133">Transmembrane helix</keyword>
<keyword evidence="5 6" id="KW-0472">Membrane</keyword>
<dbReference type="EMBL" id="JBHSCR010000014">
    <property type="protein sequence ID" value="MFC4349039.1"/>
    <property type="molecule type" value="Genomic_DNA"/>
</dbReference>
<evidence type="ECO:0000256" key="1">
    <source>
        <dbReference type="ARBA" id="ARBA00004651"/>
    </source>
</evidence>